<keyword evidence="3" id="KW-1185">Reference proteome</keyword>
<sequence>MNNLEQYDEIFMETFGVEKSALNESFINENVDAWDSIGHMNLLAELEEAFDITLDDDDLMNFESYEGGKDILKKYGVNFD</sequence>
<evidence type="ECO:0000259" key="1">
    <source>
        <dbReference type="Pfam" id="PF00550"/>
    </source>
</evidence>
<reference evidence="2 3" key="1">
    <citation type="submission" date="2017-10" db="EMBL/GenBank/DDBJ databases">
        <title>Resolving the taxonomy of Roseburia spp., Eubacterium rectale and Agathobacter spp. through phylogenomic analysis.</title>
        <authorList>
            <person name="Sheridan P.O."/>
            <person name="Walker A.W."/>
            <person name="Duncan S.H."/>
            <person name="Scott K.P."/>
            <person name="Toole P.W.O."/>
            <person name="Luis P."/>
            <person name="Flint H.J."/>
        </authorList>
    </citation>
    <scope>NUCLEOTIDE SEQUENCE [LARGE SCALE GENOMIC DNA]</scope>
    <source>
        <strain evidence="2 3">JK623</strain>
    </source>
</reference>
<name>A0A2G3E4K4_9FIRM</name>
<organism evidence="2 3">
    <name type="scientific">Agathobacter ruminis</name>
    <dbReference type="NCBI Taxonomy" id="1712665"/>
    <lineage>
        <taxon>Bacteria</taxon>
        <taxon>Bacillati</taxon>
        <taxon>Bacillota</taxon>
        <taxon>Clostridia</taxon>
        <taxon>Lachnospirales</taxon>
        <taxon>Lachnospiraceae</taxon>
        <taxon>Agathobacter</taxon>
    </lineage>
</organism>
<dbReference type="RefSeq" id="WP_031544614.1">
    <property type="nucleotide sequence ID" value="NZ_JANSWH010000080.1"/>
</dbReference>
<dbReference type="InterPro" id="IPR009081">
    <property type="entry name" value="PP-bd_ACP"/>
</dbReference>
<dbReference type="InterPro" id="IPR036736">
    <property type="entry name" value="ACP-like_sf"/>
</dbReference>
<accession>A0A2G3E4K4</accession>
<dbReference type="EMBL" id="PDYG01000014">
    <property type="protein sequence ID" value="PHU38212.1"/>
    <property type="molecule type" value="Genomic_DNA"/>
</dbReference>
<feature type="domain" description="Carrier" evidence="1">
    <location>
        <begin position="35"/>
        <end position="64"/>
    </location>
</feature>
<dbReference type="AlphaFoldDB" id="A0A2G3E4K4"/>
<reference evidence="2 3" key="2">
    <citation type="submission" date="2017-10" db="EMBL/GenBank/DDBJ databases">
        <authorList>
            <person name="Banno H."/>
            <person name="Chua N.-H."/>
        </authorList>
    </citation>
    <scope>NUCLEOTIDE SEQUENCE [LARGE SCALE GENOMIC DNA]</scope>
    <source>
        <strain evidence="2 3">JK623</strain>
    </source>
</reference>
<dbReference type="SUPFAM" id="SSF47336">
    <property type="entry name" value="ACP-like"/>
    <property type="match status" value="1"/>
</dbReference>
<dbReference type="Pfam" id="PF00550">
    <property type="entry name" value="PP-binding"/>
    <property type="match status" value="1"/>
</dbReference>
<comment type="caution">
    <text evidence="2">The sequence shown here is derived from an EMBL/GenBank/DDBJ whole genome shotgun (WGS) entry which is preliminary data.</text>
</comment>
<evidence type="ECO:0000313" key="2">
    <source>
        <dbReference type="EMBL" id="PHU38212.1"/>
    </source>
</evidence>
<dbReference type="Proteomes" id="UP000224563">
    <property type="component" value="Unassembled WGS sequence"/>
</dbReference>
<dbReference type="Gene3D" id="1.10.1200.10">
    <property type="entry name" value="ACP-like"/>
    <property type="match status" value="1"/>
</dbReference>
<gene>
    <name evidence="2" type="ORF">CSX02_04165</name>
</gene>
<proteinExistence type="predicted"/>
<evidence type="ECO:0000313" key="3">
    <source>
        <dbReference type="Proteomes" id="UP000224563"/>
    </source>
</evidence>
<protein>
    <submittedName>
        <fullName evidence="2">Acyl carrier protein</fullName>
    </submittedName>
</protein>